<name>A0A4Z0JDU3_9LACO</name>
<keyword evidence="5" id="KW-1185">Reference proteome</keyword>
<protein>
    <recommendedName>
        <fullName evidence="2">Antitoxin</fullName>
    </recommendedName>
</protein>
<comment type="similarity">
    <text evidence="1 2">Belongs to the phD/YefM antitoxin family.</text>
</comment>
<dbReference type="Pfam" id="PF02604">
    <property type="entry name" value="PhdYeFM_antitox"/>
    <property type="match status" value="1"/>
</dbReference>
<dbReference type="SUPFAM" id="SSF143120">
    <property type="entry name" value="YefM-like"/>
    <property type="match status" value="1"/>
</dbReference>
<feature type="compositionally biased region" description="Basic and acidic residues" evidence="3">
    <location>
        <begin position="102"/>
        <end position="111"/>
    </location>
</feature>
<organism evidence="4 5">
    <name type="scientific">Levilactobacillus suantsaiihabitans</name>
    <dbReference type="NCBI Taxonomy" id="2487722"/>
    <lineage>
        <taxon>Bacteria</taxon>
        <taxon>Bacillati</taxon>
        <taxon>Bacillota</taxon>
        <taxon>Bacilli</taxon>
        <taxon>Lactobacillales</taxon>
        <taxon>Lactobacillaceae</taxon>
        <taxon>Levilactobacillus</taxon>
    </lineage>
</organism>
<dbReference type="InterPro" id="IPR036165">
    <property type="entry name" value="YefM-like_sf"/>
</dbReference>
<comment type="caution">
    <text evidence="4">The sequence shown here is derived from an EMBL/GenBank/DDBJ whole genome shotgun (WGS) entry which is preliminary data.</text>
</comment>
<proteinExistence type="inferred from homology"/>
<dbReference type="RefSeq" id="WP_135367203.1">
    <property type="nucleotide sequence ID" value="NZ_RKLX01000002.1"/>
</dbReference>
<dbReference type="InterPro" id="IPR006442">
    <property type="entry name" value="Antitoxin_Phd/YefM"/>
</dbReference>
<accession>A0A4Z0JDU3</accession>
<gene>
    <name evidence="4" type="ORF">EGT51_02405</name>
</gene>
<dbReference type="AlphaFoldDB" id="A0A4Z0JDU3"/>
<evidence type="ECO:0000256" key="2">
    <source>
        <dbReference type="RuleBase" id="RU362080"/>
    </source>
</evidence>
<sequence length="111" mass="12630">MRTMNIPFSNITDLKKSPTKLFARAAAKQTGVYIFNRDQPAGVVLDVADYEALVNQNEALQDRVFELEQDYLVTQRLHRQDREQAPLVDDQTVRGSLANETPHLDENDGWG</sequence>
<evidence type="ECO:0000256" key="1">
    <source>
        <dbReference type="ARBA" id="ARBA00009981"/>
    </source>
</evidence>
<evidence type="ECO:0000313" key="4">
    <source>
        <dbReference type="EMBL" id="TGD20063.1"/>
    </source>
</evidence>
<evidence type="ECO:0000256" key="3">
    <source>
        <dbReference type="SAM" id="MobiDB-lite"/>
    </source>
</evidence>
<dbReference type="EMBL" id="RKLX01000002">
    <property type="protein sequence ID" value="TGD20063.1"/>
    <property type="molecule type" value="Genomic_DNA"/>
</dbReference>
<evidence type="ECO:0000313" key="5">
    <source>
        <dbReference type="Proteomes" id="UP000297348"/>
    </source>
</evidence>
<comment type="function">
    <text evidence="2">Antitoxin component of a type II toxin-antitoxin (TA) system.</text>
</comment>
<dbReference type="OrthoDB" id="2418231at2"/>
<dbReference type="Proteomes" id="UP000297348">
    <property type="component" value="Unassembled WGS sequence"/>
</dbReference>
<reference evidence="4 5" key="1">
    <citation type="submission" date="2018-10" db="EMBL/GenBank/DDBJ databases">
        <title>Lactobacillus sp. R7 and Lactobacillus sp. R19 isolated from fermented mustard green product of Taiwan.</title>
        <authorList>
            <person name="Lin S.-T."/>
        </authorList>
    </citation>
    <scope>NUCLEOTIDE SEQUENCE [LARGE SCALE GENOMIC DNA]</scope>
    <source>
        <strain evidence="4 5">BCRC 81129</strain>
    </source>
</reference>
<feature type="region of interest" description="Disordered" evidence="3">
    <location>
        <begin position="78"/>
        <end position="111"/>
    </location>
</feature>